<organism evidence="1 2">
    <name type="scientific">Romanomermis culicivorax</name>
    <name type="common">Nematode worm</name>
    <dbReference type="NCBI Taxonomy" id="13658"/>
    <lineage>
        <taxon>Eukaryota</taxon>
        <taxon>Metazoa</taxon>
        <taxon>Ecdysozoa</taxon>
        <taxon>Nematoda</taxon>
        <taxon>Enoplea</taxon>
        <taxon>Dorylaimia</taxon>
        <taxon>Mermithida</taxon>
        <taxon>Mermithoidea</taxon>
        <taxon>Mermithidae</taxon>
        <taxon>Romanomermis</taxon>
    </lineage>
</organism>
<dbReference type="AlphaFoldDB" id="A0A915IIP6"/>
<dbReference type="WBParaSite" id="nRc.2.0.1.t13931-RA">
    <property type="protein sequence ID" value="nRc.2.0.1.t13931-RA"/>
    <property type="gene ID" value="nRc.2.0.1.g13931"/>
</dbReference>
<dbReference type="Proteomes" id="UP000887565">
    <property type="component" value="Unplaced"/>
</dbReference>
<sequence>MVNNKILINSSTIRSSKLLIIVYRSDQKYGGPYGYHMASHRNSYGFVNYKFEHEAEFEFLSVMQKDVKIFFNIPDLAQSVRNSPMAGKSSHSDVSLQENAEIIKQTLIRSQNALDAGAMRIDWVLWDDIDNPRSEVLRFEESKR</sequence>
<reference evidence="2" key="1">
    <citation type="submission" date="2022-11" db="UniProtKB">
        <authorList>
            <consortium name="WormBaseParasite"/>
        </authorList>
    </citation>
    <scope>IDENTIFICATION</scope>
</reference>
<keyword evidence="1" id="KW-1185">Reference proteome</keyword>
<proteinExistence type="predicted"/>
<accession>A0A915IIP6</accession>
<name>A0A915IIP6_ROMCU</name>
<evidence type="ECO:0000313" key="2">
    <source>
        <dbReference type="WBParaSite" id="nRc.2.0.1.t13931-RA"/>
    </source>
</evidence>
<evidence type="ECO:0000313" key="1">
    <source>
        <dbReference type="Proteomes" id="UP000887565"/>
    </source>
</evidence>
<protein>
    <submittedName>
        <fullName evidence="2">Uncharacterized protein</fullName>
    </submittedName>
</protein>